<keyword evidence="7 8" id="KW-0539">Nucleus</keyword>
<dbReference type="GO" id="GO:0045893">
    <property type="term" value="P:positive regulation of DNA-templated transcription"/>
    <property type="evidence" value="ECO:0007669"/>
    <property type="project" value="UniProtKB-ARBA"/>
</dbReference>
<evidence type="ECO:0000259" key="10">
    <source>
        <dbReference type="PROSITE" id="PS51080"/>
    </source>
</evidence>
<dbReference type="GO" id="GO:0006260">
    <property type="term" value="P:DNA replication"/>
    <property type="evidence" value="ECO:0007669"/>
    <property type="project" value="UniProtKB-KW"/>
</dbReference>
<evidence type="ECO:0000256" key="9">
    <source>
        <dbReference type="SAM" id="MobiDB-lite"/>
    </source>
</evidence>
<keyword evidence="3 8" id="KW-0805">Transcription regulation</keyword>
<evidence type="ECO:0000313" key="11">
    <source>
        <dbReference type="Ensembl" id="ENSELUP00000024887.3"/>
    </source>
</evidence>
<feature type="compositionally biased region" description="Gly residues" evidence="9">
    <location>
        <begin position="457"/>
        <end position="469"/>
    </location>
</feature>
<evidence type="ECO:0000256" key="3">
    <source>
        <dbReference type="ARBA" id="ARBA00023015"/>
    </source>
</evidence>
<dbReference type="SMART" id="SM00523">
    <property type="entry name" value="DWA"/>
    <property type="match status" value="1"/>
</dbReference>
<sequence>MDEFHPFIEALLPHVRAFAYTWFNLQARKRKYFKKHEKKMSKEEERAVKDELLGEKPEIKQKWASRLLAKLRKDIRPEFREDFVLTITGKKAPCCVLSNPDQKGKIRRIDCLRQADKVWRLDLVMVILFKGSPLESTDGERLVKSPQCSNHGLCVQPHHIGVSVKELDLYLAYFVHTPESGQSDSSSQQGDTDIKPPPNGHLSFQDCFVTSGVWNVAELVRVSQTPVATASGPSFSLADLESPGYYNINQVALGRRSLASPPSTRSEVELYANLPRSSNKRKSLDDSELESPTDDVFYPGRSPAAGSSQSSGWPNDMDAGGDLHSPSPSSHHVDRHLIMQHHLASVQERKIKHENDGVQFPYHGLSSPGSLKKPGKFDFNALSPQTRSPRMAFTHHPLPVLAGVRPGSPRASASALHFPSSSIIQQSSPYFTHPTIRYHHQDPLKEFVQFVCADGSGQSGGQPNGGGHGQSKMPGSFLLPPPPPVARPVPLPMPDSKPVNTPPDGGGLSSPASPSYSTPGSSAPNRFVSIGARDNFLNIPQQTQSWFL</sequence>
<dbReference type="Pfam" id="PF03165">
    <property type="entry name" value="MH1"/>
    <property type="match status" value="1"/>
</dbReference>
<dbReference type="GeneTree" id="ENSGT00950000182916"/>
<keyword evidence="12" id="KW-1185">Reference proteome</keyword>
<accession>A0A3P8Z9H2</accession>
<reference evidence="11" key="3">
    <citation type="submission" date="2025-08" db="UniProtKB">
        <authorList>
            <consortium name="Ensembl"/>
        </authorList>
    </citation>
    <scope>IDENTIFICATION</scope>
</reference>
<dbReference type="PANTHER" id="PTHR11492">
    <property type="entry name" value="NUCLEAR FACTOR I"/>
    <property type="match status" value="1"/>
</dbReference>
<dbReference type="InterPro" id="IPR000647">
    <property type="entry name" value="CTF/NFI"/>
</dbReference>
<proteinExistence type="inferred from homology"/>
<name>A0A3P8Z9H2_ESOLU</name>
<dbReference type="AlphaFoldDB" id="A0A3P8Z9H2"/>
<gene>
    <name evidence="11" type="primary">NFIX</name>
</gene>
<keyword evidence="5 8" id="KW-0010">Activator</keyword>
<dbReference type="Ensembl" id="ENSELUT00000036441.3">
    <property type="protein sequence ID" value="ENSELUP00000024887.3"/>
    <property type="gene ID" value="ENSELUG00000023645.3"/>
</dbReference>
<feature type="compositionally biased region" description="Pro residues" evidence="9">
    <location>
        <begin position="479"/>
        <end position="495"/>
    </location>
</feature>
<keyword evidence="2 8" id="KW-0235">DNA replication</keyword>
<dbReference type="Pfam" id="PF00859">
    <property type="entry name" value="CTF_NFI"/>
    <property type="match status" value="1"/>
</dbReference>
<dbReference type="Bgee" id="ENSELUG00000023645">
    <property type="expression patterns" value="Expressed in brain and 15 other cell types or tissues"/>
</dbReference>
<evidence type="ECO:0000256" key="1">
    <source>
        <dbReference type="ARBA" id="ARBA00004123"/>
    </source>
</evidence>
<dbReference type="PROSITE" id="PS51080">
    <property type="entry name" value="CTF_NFI_2"/>
    <property type="match status" value="1"/>
</dbReference>
<evidence type="ECO:0000313" key="12">
    <source>
        <dbReference type="Proteomes" id="UP000265140"/>
    </source>
</evidence>
<dbReference type="Pfam" id="PF10524">
    <property type="entry name" value="NfI_DNAbd_pre-N"/>
    <property type="match status" value="1"/>
</dbReference>
<dbReference type="InterPro" id="IPR020604">
    <property type="entry name" value="CTF/NFI_DNA-bd-dom"/>
</dbReference>
<dbReference type="PANTHER" id="PTHR11492:SF3">
    <property type="entry name" value="NUCLEAR FACTOR 1 X-TYPE"/>
    <property type="match status" value="1"/>
</dbReference>
<reference evidence="12" key="1">
    <citation type="journal article" date="2014" name="PLoS ONE">
        <title>The genome and linkage map of the northern pike (Esox lucius): conserved synteny revealed between the salmonid sister group and the Neoteleostei.</title>
        <authorList>
            <person name="Rondeau E.B."/>
            <person name="Minkley D.R."/>
            <person name="Leong J.S."/>
            <person name="Messmer A.M."/>
            <person name="Jantzen J.R."/>
            <person name="von Schalburg K.R."/>
            <person name="Lemon C."/>
            <person name="Bird N.H."/>
            <person name="Koop B.F."/>
        </authorList>
    </citation>
    <scope>NUCLEOTIDE SEQUENCE</scope>
</reference>
<protein>
    <recommendedName>
        <fullName evidence="8">Nuclear factor 1</fullName>
    </recommendedName>
</protein>
<comment type="function">
    <text evidence="8">Recognizes and binds the palindromic sequence 5'-TTGGCNNNNNGCCAA-3' present in viral and cellular promoters and in the origin of replication of adenovirus type 2. These proteins are individually capable of activating transcription and replication.</text>
</comment>
<dbReference type="GO" id="GO:0000981">
    <property type="term" value="F:DNA-binding transcription factor activity, RNA polymerase II-specific"/>
    <property type="evidence" value="ECO:0007669"/>
    <property type="project" value="TreeGrafter"/>
</dbReference>
<feature type="domain" description="CTF/NF-I" evidence="10">
    <location>
        <begin position="1"/>
        <end position="186"/>
    </location>
</feature>
<dbReference type="GO" id="GO:0000978">
    <property type="term" value="F:RNA polymerase II cis-regulatory region sequence-specific DNA binding"/>
    <property type="evidence" value="ECO:0007669"/>
    <property type="project" value="TreeGrafter"/>
</dbReference>
<keyword evidence="6 8" id="KW-0804">Transcription</keyword>
<evidence type="ECO:0000256" key="4">
    <source>
        <dbReference type="ARBA" id="ARBA00023125"/>
    </source>
</evidence>
<comment type="subcellular location">
    <subcellularLocation>
        <location evidence="1 8">Nucleus</location>
    </subcellularLocation>
</comment>
<feature type="region of interest" description="Disordered" evidence="9">
    <location>
        <begin position="453"/>
        <end position="527"/>
    </location>
</feature>
<evidence type="ECO:0000256" key="5">
    <source>
        <dbReference type="ARBA" id="ARBA00023159"/>
    </source>
</evidence>
<comment type="similarity">
    <text evidence="8">Belongs to the CTF/NF-I family.</text>
</comment>
<dbReference type="InterPro" id="IPR019548">
    <property type="entry name" value="CTF/NFI_DNA-bd_N"/>
</dbReference>
<feature type="region of interest" description="Disordered" evidence="9">
    <location>
        <begin position="258"/>
        <end position="333"/>
    </location>
</feature>
<feature type="compositionally biased region" description="Polar residues" evidence="9">
    <location>
        <begin position="510"/>
        <end position="524"/>
    </location>
</feature>
<reference evidence="11" key="2">
    <citation type="submission" date="2020-02" db="EMBL/GenBank/DDBJ databases">
        <title>Esox lucius (northern pike) genome, fEsoLuc1, primary haplotype.</title>
        <authorList>
            <person name="Myers G."/>
            <person name="Karagic N."/>
            <person name="Meyer A."/>
            <person name="Pippel M."/>
            <person name="Reichard M."/>
            <person name="Winkler S."/>
            <person name="Tracey A."/>
            <person name="Sims Y."/>
            <person name="Howe K."/>
            <person name="Rhie A."/>
            <person name="Formenti G."/>
            <person name="Durbin R."/>
            <person name="Fedrigo O."/>
            <person name="Jarvis E.D."/>
        </authorList>
    </citation>
    <scope>NUCLEOTIDE SEQUENCE [LARGE SCALE GENOMIC DNA]</scope>
</reference>
<reference evidence="11" key="4">
    <citation type="submission" date="2025-09" db="UniProtKB">
        <authorList>
            <consortium name="Ensembl"/>
        </authorList>
    </citation>
    <scope>IDENTIFICATION</scope>
</reference>
<keyword evidence="4 8" id="KW-0238">DNA-binding</keyword>
<dbReference type="GO" id="GO:0005634">
    <property type="term" value="C:nucleus"/>
    <property type="evidence" value="ECO:0007669"/>
    <property type="project" value="UniProtKB-SubCell"/>
</dbReference>
<evidence type="ECO:0000256" key="8">
    <source>
        <dbReference type="RuleBase" id="RU000690"/>
    </source>
</evidence>
<evidence type="ECO:0000256" key="6">
    <source>
        <dbReference type="ARBA" id="ARBA00023163"/>
    </source>
</evidence>
<evidence type="ECO:0000256" key="7">
    <source>
        <dbReference type="ARBA" id="ARBA00023242"/>
    </source>
</evidence>
<dbReference type="Proteomes" id="UP000265140">
    <property type="component" value="Chromosome 9"/>
</dbReference>
<evidence type="ECO:0000256" key="2">
    <source>
        <dbReference type="ARBA" id="ARBA00022705"/>
    </source>
</evidence>
<comment type="subunit">
    <text evidence="8">Binds DNA as a homodimer.</text>
</comment>
<dbReference type="InterPro" id="IPR003619">
    <property type="entry name" value="MAD_homology1_Dwarfin-type"/>
</dbReference>
<organism evidence="11 12">
    <name type="scientific">Esox lucius</name>
    <name type="common">Northern pike</name>
    <dbReference type="NCBI Taxonomy" id="8010"/>
    <lineage>
        <taxon>Eukaryota</taxon>
        <taxon>Metazoa</taxon>
        <taxon>Chordata</taxon>
        <taxon>Craniata</taxon>
        <taxon>Vertebrata</taxon>
        <taxon>Euteleostomi</taxon>
        <taxon>Actinopterygii</taxon>
        <taxon>Neopterygii</taxon>
        <taxon>Teleostei</taxon>
        <taxon>Protacanthopterygii</taxon>
        <taxon>Esociformes</taxon>
        <taxon>Esocidae</taxon>
        <taxon>Esox</taxon>
    </lineage>
</organism>